<evidence type="ECO:0000256" key="3">
    <source>
        <dbReference type="SAM" id="MobiDB-lite"/>
    </source>
</evidence>
<sequence length="197" mass="22646">MTASVDKGMSRAQTPGVAARSAFRPTSPEVQHMVEQFLFAEAQLLDEHRYGEWITLFTEDVHYWAPTRMTRTYRERSREIGGGDDSAFIDDSFVYLEGRVRRLVSGVSLSEEPPSRTRRLITNVRVSPATDGELDVTSNFYIYRSRLERHQDWFVGERFDRLRPADIDVTGYPFQIANRKIVLEQTTLLAPSISILL</sequence>
<dbReference type="AlphaFoldDB" id="O69364"/>
<dbReference type="SUPFAM" id="SSF54427">
    <property type="entry name" value="NTF2-like"/>
    <property type="match status" value="1"/>
</dbReference>
<evidence type="ECO:0000256" key="2">
    <source>
        <dbReference type="ARBA" id="ARBA00023002"/>
    </source>
</evidence>
<keyword evidence="4" id="KW-0223">Dioxygenase</keyword>
<dbReference type="PANTHER" id="PTHR41534:SF2">
    <property type="entry name" value="3-PHENYLPROPIONATE_CINNAMIC ACID DIOXYGENASE SUBUNIT BETA"/>
    <property type="match status" value="1"/>
</dbReference>
<comment type="similarity">
    <text evidence="1">Belongs to the bacterial ring-hydroxylating dioxygenase beta subunit family.</text>
</comment>
<protein>
    <submittedName>
        <fullName evidence="4">Terminal dioxygenase, small subunit</fullName>
    </submittedName>
</protein>
<dbReference type="EMBL" id="D88021">
    <property type="protein sequence ID" value="BAA25624.1"/>
    <property type="molecule type" value="Genomic_DNA"/>
</dbReference>
<dbReference type="PANTHER" id="PTHR41534">
    <property type="entry name" value="BLR3401 PROTEIN"/>
    <property type="match status" value="1"/>
</dbReference>
<keyword evidence="2" id="KW-0560">Oxidoreductase</keyword>
<dbReference type="InterPro" id="IPR000391">
    <property type="entry name" value="Rng_hydr_dOase-bsu"/>
</dbReference>
<organism evidence="4">
    <name type="scientific">Rhodococcus erythropolis</name>
    <name type="common">Arthrobacter picolinophilus</name>
    <dbReference type="NCBI Taxonomy" id="1833"/>
    <lineage>
        <taxon>Bacteria</taxon>
        <taxon>Bacillati</taxon>
        <taxon>Actinomycetota</taxon>
        <taxon>Actinomycetes</taxon>
        <taxon>Mycobacteriales</taxon>
        <taxon>Nocardiaceae</taxon>
        <taxon>Rhodococcus</taxon>
        <taxon>Rhodococcus erythropolis group</taxon>
    </lineage>
</organism>
<reference evidence="4" key="1">
    <citation type="journal article" date="1997" name="Appl. Environ. Microbiol.">
        <title>Three of the seven bphC genes of Rhodococcus erythropolis TA421, isolated from a termite ecosystem, are located on an indigenous plasmid associated with biphenyl degradation.</title>
        <authorList>
            <person name="Kosono S."/>
            <person name="Maeda M."/>
            <person name="Fuji F."/>
            <person name="Arai H."/>
            <person name="Kudo T."/>
        </authorList>
    </citation>
    <scope>NUCLEOTIDE SEQUENCE</scope>
    <source>
        <strain evidence="4">TA421</strain>
    </source>
</reference>
<dbReference type="InterPro" id="IPR032710">
    <property type="entry name" value="NTF2-like_dom_sf"/>
</dbReference>
<gene>
    <name evidence="4" type="primary">bphA2</name>
</gene>
<dbReference type="Pfam" id="PF00866">
    <property type="entry name" value="Ring_hydroxyl_B"/>
    <property type="match status" value="1"/>
</dbReference>
<dbReference type="GO" id="GO:0051213">
    <property type="term" value="F:dioxygenase activity"/>
    <property type="evidence" value="ECO:0007669"/>
    <property type="project" value="UniProtKB-KW"/>
</dbReference>
<proteinExistence type="inferred from homology"/>
<accession>O69364</accession>
<name>O69364_RHOER</name>
<feature type="region of interest" description="Disordered" evidence="3">
    <location>
        <begin position="1"/>
        <end position="24"/>
    </location>
</feature>
<evidence type="ECO:0000313" key="4">
    <source>
        <dbReference type="EMBL" id="BAA25624.1"/>
    </source>
</evidence>
<dbReference type="Gene3D" id="3.10.450.50">
    <property type="match status" value="1"/>
</dbReference>
<dbReference type="CDD" id="cd00667">
    <property type="entry name" value="ring_hydroxylating_dioxygenases_beta"/>
    <property type="match status" value="1"/>
</dbReference>
<evidence type="ECO:0000256" key="1">
    <source>
        <dbReference type="ARBA" id="ARBA00009570"/>
    </source>
</evidence>
<dbReference type="GO" id="GO:0019380">
    <property type="term" value="P:3-phenylpropionate catabolic process"/>
    <property type="evidence" value="ECO:0007669"/>
    <property type="project" value="TreeGrafter"/>
</dbReference>
<dbReference type="NCBIfam" id="NF007479">
    <property type="entry name" value="PRK10069.1"/>
    <property type="match status" value="1"/>
</dbReference>